<dbReference type="Pfam" id="PF07687">
    <property type="entry name" value="M20_dimer"/>
    <property type="match status" value="1"/>
</dbReference>
<comment type="caution">
    <text evidence="6">The sequence shown here is derived from an EMBL/GenBank/DDBJ whole genome shotgun (WGS) entry which is preliminary data.</text>
</comment>
<dbReference type="FunFam" id="3.30.70.360:FF:000001">
    <property type="entry name" value="N-acetyldiaminopimelate deacetylase"/>
    <property type="match status" value="1"/>
</dbReference>
<feature type="binding site" evidence="4">
    <location>
        <position position="153"/>
    </location>
    <ligand>
        <name>Mn(2+)</name>
        <dbReference type="ChEBI" id="CHEBI:29035"/>
        <label>2</label>
    </ligand>
</feature>
<accession>A0A232LRR0</accession>
<dbReference type="PANTHER" id="PTHR11014">
    <property type="entry name" value="PEPTIDASE M20 FAMILY MEMBER"/>
    <property type="match status" value="1"/>
</dbReference>
<keyword evidence="4" id="KW-0479">Metal-binding</keyword>
<dbReference type="InterPro" id="IPR002933">
    <property type="entry name" value="Peptidase_M20"/>
</dbReference>
<dbReference type="InterPro" id="IPR011650">
    <property type="entry name" value="Peptidase_M20_dimer"/>
</dbReference>
<keyword evidence="4" id="KW-0464">Manganese</keyword>
<evidence type="ECO:0000259" key="5">
    <source>
        <dbReference type="Pfam" id="PF07687"/>
    </source>
</evidence>
<gene>
    <name evidence="6" type="ORF">Egran_05745</name>
</gene>
<feature type="binding site" evidence="4">
    <location>
        <position position="117"/>
    </location>
    <ligand>
        <name>Mn(2+)</name>
        <dbReference type="ChEBI" id="CHEBI:29035"/>
        <label>2</label>
    </ligand>
</feature>
<keyword evidence="7" id="KW-1185">Reference proteome</keyword>
<dbReference type="OrthoDB" id="6119954at2759"/>
<comment type="similarity">
    <text evidence="2">Belongs to the peptidase M20A family.</text>
</comment>
<dbReference type="SUPFAM" id="SSF53187">
    <property type="entry name" value="Zn-dependent exopeptidases"/>
    <property type="match status" value="1"/>
</dbReference>
<feature type="domain" description="Peptidase M20 dimerisation" evidence="5">
    <location>
        <begin position="206"/>
        <end position="301"/>
    </location>
</feature>
<dbReference type="PIRSF" id="PIRSF005962">
    <property type="entry name" value="Pept_M20D_amidohydro"/>
    <property type="match status" value="1"/>
</dbReference>
<organism evidence="6 7">
    <name type="scientific">Elaphomyces granulatus</name>
    <dbReference type="NCBI Taxonomy" id="519963"/>
    <lineage>
        <taxon>Eukaryota</taxon>
        <taxon>Fungi</taxon>
        <taxon>Dikarya</taxon>
        <taxon>Ascomycota</taxon>
        <taxon>Pezizomycotina</taxon>
        <taxon>Eurotiomycetes</taxon>
        <taxon>Eurotiomycetidae</taxon>
        <taxon>Eurotiales</taxon>
        <taxon>Elaphomycetaceae</taxon>
        <taxon>Elaphomyces</taxon>
    </lineage>
</organism>
<protein>
    <recommendedName>
        <fullName evidence="5">Peptidase M20 dimerisation domain-containing protein</fullName>
    </recommendedName>
</protein>
<dbReference type="Proteomes" id="UP000243515">
    <property type="component" value="Unassembled WGS sequence"/>
</dbReference>
<name>A0A232LRR0_9EURO</name>
<dbReference type="Gene3D" id="3.30.70.360">
    <property type="match status" value="1"/>
</dbReference>
<dbReference type="Gene3D" id="3.40.630.10">
    <property type="entry name" value="Zn peptidases"/>
    <property type="match status" value="1"/>
</dbReference>
<evidence type="ECO:0000313" key="7">
    <source>
        <dbReference type="Proteomes" id="UP000243515"/>
    </source>
</evidence>
<dbReference type="PANTHER" id="PTHR11014:SF63">
    <property type="entry name" value="METALLOPEPTIDASE, PUTATIVE (AFU_ORTHOLOGUE AFUA_6G09600)-RELATED"/>
    <property type="match status" value="1"/>
</dbReference>
<evidence type="ECO:0000256" key="3">
    <source>
        <dbReference type="ARBA" id="ARBA00022801"/>
    </source>
</evidence>
<keyword evidence="3" id="KW-0378">Hydrolase</keyword>
<dbReference type="AlphaFoldDB" id="A0A232LRR0"/>
<dbReference type="EMBL" id="NPHW01005693">
    <property type="protein sequence ID" value="OXV06487.1"/>
    <property type="molecule type" value="Genomic_DNA"/>
</dbReference>
<evidence type="ECO:0000313" key="6">
    <source>
        <dbReference type="EMBL" id="OXV06487.1"/>
    </source>
</evidence>
<dbReference type="InterPro" id="IPR017439">
    <property type="entry name" value="Amidohydrolase"/>
</dbReference>
<dbReference type="Pfam" id="PF01546">
    <property type="entry name" value="Peptidase_M20"/>
    <property type="match status" value="1"/>
</dbReference>
<comment type="cofactor">
    <cofactor evidence="4">
        <name>Mn(2+)</name>
        <dbReference type="ChEBI" id="CHEBI:29035"/>
    </cofactor>
    <text evidence="4">The Mn(2+) ion enhances activity.</text>
</comment>
<comment type="similarity">
    <text evidence="1">Belongs to the peptidase M20 family.</text>
</comment>
<evidence type="ECO:0000256" key="4">
    <source>
        <dbReference type="PIRSR" id="PIRSR005962-1"/>
    </source>
</evidence>
<dbReference type="InterPro" id="IPR036264">
    <property type="entry name" value="Bact_exopeptidase_dim_dom"/>
</dbReference>
<sequence length="405" mass="43580">MPNRAVVSHLIASYKPEMDDYEDLYRKLHADPELSLQERATASVVADHLSSLKTLVIRKNVGGHGVVGILRNGEGKTVLLRADMDALPLQEQTGLEYASAKRMVDIDGIEKPVMHACGHDMHVTSLLAATELLHACRHSWSGTLLVLFQPNEERGAGAKAMVDDGLYDEASHGVPKPDVVLGGHVMPMRAGVVSTCGGKFNAAADSFRATLYGRGGHGARPHNTVDPVVLASSTVMRLQTIVSRETDPREAVVVTVGALQAGSVENVISDEATLFINTRTFSGPSRARVRAAIERIINAECAASGSPKPPLIQETSSFPLLYNDEAVTEAVSQAMKDHFGRNFKPDMPVSTGSEDFANLATPVSAPCCFWNYGGISPQQWDDAESRGKIGEEIPGIRMLILALHK</sequence>
<evidence type="ECO:0000256" key="1">
    <source>
        <dbReference type="ARBA" id="ARBA00006153"/>
    </source>
</evidence>
<dbReference type="GO" id="GO:0016787">
    <property type="term" value="F:hydrolase activity"/>
    <property type="evidence" value="ECO:0007669"/>
    <property type="project" value="UniProtKB-KW"/>
</dbReference>
<reference evidence="6 7" key="1">
    <citation type="journal article" date="2015" name="Environ. Microbiol.">
        <title>Metagenome sequence of Elaphomyces granulatus from sporocarp tissue reveals Ascomycota ectomycorrhizal fingerprints of genome expansion and a Proteobacteria-rich microbiome.</title>
        <authorList>
            <person name="Quandt C.A."/>
            <person name="Kohler A."/>
            <person name="Hesse C.N."/>
            <person name="Sharpton T.J."/>
            <person name="Martin F."/>
            <person name="Spatafora J.W."/>
        </authorList>
    </citation>
    <scope>NUCLEOTIDE SEQUENCE [LARGE SCALE GENOMIC DNA]</scope>
    <source>
        <strain evidence="6 7">OSC145934</strain>
    </source>
</reference>
<feature type="binding site" evidence="4">
    <location>
        <position position="119"/>
    </location>
    <ligand>
        <name>Mn(2+)</name>
        <dbReference type="ChEBI" id="CHEBI:29035"/>
        <label>2</label>
    </ligand>
</feature>
<proteinExistence type="inferred from homology"/>
<feature type="binding site" evidence="4">
    <location>
        <position position="184"/>
    </location>
    <ligand>
        <name>Mn(2+)</name>
        <dbReference type="ChEBI" id="CHEBI:29035"/>
        <label>2</label>
    </ligand>
</feature>
<dbReference type="GO" id="GO:0046872">
    <property type="term" value="F:metal ion binding"/>
    <property type="evidence" value="ECO:0007669"/>
    <property type="project" value="UniProtKB-KW"/>
</dbReference>
<dbReference type="NCBIfam" id="TIGR01891">
    <property type="entry name" value="amidohydrolases"/>
    <property type="match status" value="1"/>
</dbReference>
<evidence type="ECO:0000256" key="2">
    <source>
        <dbReference type="ARBA" id="ARBA00006247"/>
    </source>
</evidence>
<dbReference type="SUPFAM" id="SSF55031">
    <property type="entry name" value="Bacterial exopeptidase dimerisation domain"/>
    <property type="match status" value="1"/>
</dbReference>